<dbReference type="OrthoDB" id="1655516at2"/>
<organism evidence="7 8">
    <name type="scientific">Enterococcus rivorum</name>
    <dbReference type="NCBI Taxonomy" id="762845"/>
    <lineage>
        <taxon>Bacteria</taxon>
        <taxon>Bacillati</taxon>
        <taxon>Bacillota</taxon>
        <taxon>Bacilli</taxon>
        <taxon>Lactobacillales</taxon>
        <taxon>Enterococcaceae</taxon>
        <taxon>Enterococcus</taxon>
    </lineage>
</organism>
<evidence type="ECO:0000256" key="3">
    <source>
        <dbReference type="ARBA" id="ARBA00022989"/>
    </source>
</evidence>
<reference evidence="7 8" key="1">
    <citation type="submission" date="2016-09" db="EMBL/GenBank/DDBJ databases">
        <authorList>
            <person name="Capua I."/>
            <person name="De Benedictis P."/>
            <person name="Joannis T."/>
            <person name="Lombin L.H."/>
            <person name="Cattoli G."/>
        </authorList>
    </citation>
    <scope>NUCLEOTIDE SEQUENCE [LARGE SCALE GENOMIC DNA]</scope>
    <source>
        <strain evidence="7 8">LMG 25899</strain>
    </source>
</reference>
<dbReference type="STRING" id="762845.BCR26_06665"/>
<evidence type="ECO:0000256" key="4">
    <source>
        <dbReference type="ARBA" id="ARBA00023136"/>
    </source>
</evidence>
<dbReference type="InterPro" id="IPR013525">
    <property type="entry name" value="ABC2_TM"/>
</dbReference>
<keyword evidence="3 5" id="KW-1133">Transmembrane helix</keyword>
<evidence type="ECO:0000256" key="2">
    <source>
        <dbReference type="ARBA" id="ARBA00022692"/>
    </source>
</evidence>
<evidence type="ECO:0000313" key="8">
    <source>
        <dbReference type="Proteomes" id="UP000095256"/>
    </source>
</evidence>
<keyword evidence="4 5" id="KW-0472">Membrane</keyword>
<feature type="domain" description="ABC-2 type transporter transmembrane" evidence="6">
    <location>
        <begin position="43"/>
        <end position="313"/>
    </location>
</feature>
<dbReference type="GO" id="GO:0016020">
    <property type="term" value="C:membrane"/>
    <property type="evidence" value="ECO:0007669"/>
    <property type="project" value="UniProtKB-SubCell"/>
</dbReference>
<feature type="transmembrane region" description="Helical" evidence="5">
    <location>
        <begin position="20"/>
        <end position="37"/>
    </location>
</feature>
<dbReference type="EMBL" id="MIEK01000078">
    <property type="protein sequence ID" value="OEH80908.1"/>
    <property type="molecule type" value="Genomic_DNA"/>
</dbReference>
<evidence type="ECO:0000313" key="7">
    <source>
        <dbReference type="EMBL" id="OEH80908.1"/>
    </source>
</evidence>
<feature type="transmembrane region" description="Helical" evidence="5">
    <location>
        <begin position="129"/>
        <end position="150"/>
    </location>
</feature>
<keyword evidence="8" id="KW-1185">Reference proteome</keyword>
<protein>
    <recommendedName>
        <fullName evidence="6">ABC-2 type transporter transmembrane domain-containing protein</fullName>
    </recommendedName>
</protein>
<evidence type="ECO:0000256" key="5">
    <source>
        <dbReference type="SAM" id="Phobius"/>
    </source>
</evidence>
<dbReference type="GO" id="GO:0140359">
    <property type="term" value="F:ABC-type transporter activity"/>
    <property type="evidence" value="ECO:0007669"/>
    <property type="project" value="InterPro"/>
</dbReference>
<gene>
    <name evidence="7" type="ORF">BCR26_06665</name>
</gene>
<proteinExistence type="predicted"/>
<evidence type="ECO:0000259" key="6">
    <source>
        <dbReference type="Pfam" id="PF12698"/>
    </source>
</evidence>
<feature type="transmembrane region" description="Helical" evidence="5">
    <location>
        <begin position="293"/>
        <end position="313"/>
    </location>
</feature>
<dbReference type="PANTHER" id="PTHR43027:SF1">
    <property type="entry name" value="DOXORUBICIN RESISTANCE ABC TRANSPORTER PERMEASE PROTEIN DRRC-RELATED"/>
    <property type="match status" value="1"/>
</dbReference>
<dbReference type="AlphaFoldDB" id="A0A1E5KT03"/>
<sequence length="322" mass="36724">MLVIIKNDWYRTWNNKGRLVMMFLLMIAAMVIALYMGNHAKERINIGVVGEQNQALQASEIVQITYLTQLPPTSELVKGTYDAIIQKKDTGFEVKTIKNDDYRKKVAQLLAHPSQKETISGKKRGTGSLIIGFLLMFILMTSLTNSFTFNEDKEKRMIERVLTTPINLLKLLLAHSLFSFLLLFIPTLLIVYSAKLIFQLSIGFNLLEYFLLLGLICLFATAVSLFFAALFDDSDRSNMMGSVVVVISTILSGSFFSFANGNRWLNTLIQLLPQKRYLDIVTYLEQGELVSKMLPNILYVFVFTLLFFLFALLKTQKDYIRS</sequence>
<feature type="transmembrane region" description="Helical" evidence="5">
    <location>
        <begin position="171"/>
        <end position="194"/>
    </location>
</feature>
<accession>A0A1E5KT03</accession>
<comment type="caution">
    <text evidence="7">The sequence shown here is derived from an EMBL/GenBank/DDBJ whole genome shotgun (WGS) entry which is preliminary data.</text>
</comment>
<feature type="transmembrane region" description="Helical" evidence="5">
    <location>
        <begin position="238"/>
        <end position="259"/>
    </location>
</feature>
<name>A0A1E5KT03_9ENTE</name>
<keyword evidence="2 5" id="KW-0812">Transmembrane</keyword>
<dbReference type="InterPro" id="IPR052902">
    <property type="entry name" value="ABC-2_transporter"/>
</dbReference>
<feature type="transmembrane region" description="Helical" evidence="5">
    <location>
        <begin position="206"/>
        <end position="231"/>
    </location>
</feature>
<dbReference type="RefSeq" id="WP_069700195.1">
    <property type="nucleotide sequence ID" value="NZ_JAGGMA010000006.1"/>
</dbReference>
<evidence type="ECO:0000256" key="1">
    <source>
        <dbReference type="ARBA" id="ARBA00004141"/>
    </source>
</evidence>
<dbReference type="Proteomes" id="UP000095256">
    <property type="component" value="Unassembled WGS sequence"/>
</dbReference>
<dbReference type="Pfam" id="PF12698">
    <property type="entry name" value="ABC2_membrane_3"/>
    <property type="match status" value="1"/>
</dbReference>
<comment type="subcellular location">
    <subcellularLocation>
        <location evidence="1">Membrane</location>
        <topology evidence="1">Multi-pass membrane protein</topology>
    </subcellularLocation>
</comment>
<dbReference type="PANTHER" id="PTHR43027">
    <property type="entry name" value="DOXORUBICIN RESISTANCE ABC TRANSPORTER PERMEASE PROTEIN DRRC-RELATED"/>
    <property type="match status" value="1"/>
</dbReference>